<feature type="non-terminal residue" evidence="1">
    <location>
        <position position="66"/>
    </location>
</feature>
<organism evidence="1 2">
    <name type="scientific">Racocetra fulgida</name>
    <dbReference type="NCBI Taxonomy" id="60492"/>
    <lineage>
        <taxon>Eukaryota</taxon>
        <taxon>Fungi</taxon>
        <taxon>Fungi incertae sedis</taxon>
        <taxon>Mucoromycota</taxon>
        <taxon>Glomeromycotina</taxon>
        <taxon>Glomeromycetes</taxon>
        <taxon>Diversisporales</taxon>
        <taxon>Gigasporaceae</taxon>
        <taxon>Racocetra</taxon>
    </lineage>
</organism>
<name>A0A9N9NZN7_9GLOM</name>
<dbReference type="Proteomes" id="UP000789396">
    <property type="component" value="Unassembled WGS sequence"/>
</dbReference>
<dbReference type="EMBL" id="CAJVPZ010058931">
    <property type="protein sequence ID" value="CAG8788519.1"/>
    <property type="molecule type" value="Genomic_DNA"/>
</dbReference>
<reference evidence="1" key="1">
    <citation type="submission" date="2021-06" db="EMBL/GenBank/DDBJ databases">
        <authorList>
            <person name="Kallberg Y."/>
            <person name="Tangrot J."/>
            <person name="Rosling A."/>
        </authorList>
    </citation>
    <scope>NUCLEOTIDE SEQUENCE</scope>
    <source>
        <strain evidence="1">IN212</strain>
    </source>
</reference>
<evidence type="ECO:0000313" key="1">
    <source>
        <dbReference type="EMBL" id="CAG8788519.1"/>
    </source>
</evidence>
<accession>A0A9N9NZN7</accession>
<keyword evidence="2" id="KW-1185">Reference proteome</keyword>
<feature type="non-terminal residue" evidence="1">
    <location>
        <position position="1"/>
    </location>
</feature>
<proteinExistence type="predicted"/>
<gene>
    <name evidence="1" type="ORF">RFULGI_LOCUS16510</name>
</gene>
<comment type="caution">
    <text evidence="1">The sequence shown here is derived from an EMBL/GenBank/DDBJ whole genome shotgun (WGS) entry which is preliminary data.</text>
</comment>
<evidence type="ECO:0000313" key="2">
    <source>
        <dbReference type="Proteomes" id="UP000789396"/>
    </source>
</evidence>
<sequence>DDGTKILDVLSRKLRRQRRIVFPDDSVGSPDDDDDDDVVMLVKSIKEITEHKYNRLLNTFNHETVI</sequence>
<protein>
    <submittedName>
        <fullName evidence="1">15747_t:CDS:1</fullName>
    </submittedName>
</protein>
<dbReference type="AlphaFoldDB" id="A0A9N9NZN7"/>